<proteinExistence type="inferred from homology"/>
<dbReference type="PANTHER" id="PTHR47505:SF1">
    <property type="entry name" value="DNA UTILIZATION PROTEIN YHGH"/>
    <property type="match status" value="1"/>
</dbReference>
<dbReference type="SUPFAM" id="SSF53271">
    <property type="entry name" value="PRTase-like"/>
    <property type="match status" value="1"/>
</dbReference>
<name>A0A6J6KK44_9ZZZZ</name>
<evidence type="ECO:0000259" key="2">
    <source>
        <dbReference type="Pfam" id="PF00156"/>
    </source>
</evidence>
<evidence type="ECO:0000256" key="1">
    <source>
        <dbReference type="ARBA" id="ARBA00008007"/>
    </source>
</evidence>
<gene>
    <name evidence="3" type="ORF">UFOPK2166_00720</name>
</gene>
<accession>A0A6J6KK44</accession>
<feature type="domain" description="Phosphoribosyltransferase" evidence="2">
    <location>
        <begin position="103"/>
        <end position="192"/>
    </location>
</feature>
<sequence>MLFTYRCDGCSRHIRGMCAHCKHEMLQQELPSVPGVIAAVSYDSTARHLVHGLKFHNHRGIAALFAEVMLERLPPNLELPNVVTWAPTSKHRAHERGHDQAELIARAVSFRLGVPCRMLLRRTSSTSQTGQSRNARLIGPTFLARACSDVGQVLLIDDVVTTGSTLGHAATALREAGAIRVTCAAFAATPAPSERR</sequence>
<organism evidence="3">
    <name type="scientific">freshwater metagenome</name>
    <dbReference type="NCBI Taxonomy" id="449393"/>
    <lineage>
        <taxon>unclassified sequences</taxon>
        <taxon>metagenomes</taxon>
        <taxon>ecological metagenomes</taxon>
    </lineage>
</organism>
<dbReference type="AlphaFoldDB" id="A0A6J6KK44"/>
<protein>
    <submittedName>
        <fullName evidence="3">Unannotated protein</fullName>
    </submittedName>
</protein>
<dbReference type="InterPro" id="IPR029057">
    <property type="entry name" value="PRTase-like"/>
</dbReference>
<dbReference type="CDD" id="cd06223">
    <property type="entry name" value="PRTases_typeI"/>
    <property type="match status" value="1"/>
</dbReference>
<comment type="similarity">
    <text evidence="1">Belongs to the ComF/GntX family.</text>
</comment>
<evidence type="ECO:0000313" key="3">
    <source>
        <dbReference type="EMBL" id="CAB4649408.1"/>
    </source>
</evidence>
<dbReference type="EMBL" id="CAEZWB010000082">
    <property type="protein sequence ID" value="CAB4649408.1"/>
    <property type="molecule type" value="Genomic_DNA"/>
</dbReference>
<dbReference type="InterPro" id="IPR000836">
    <property type="entry name" value="PRTase_dom"/>
</dbReference>
<dbReference type="Gene3D" id="3.40.50.2020">
    <property type="match status" value="1"/>
</dbReference>
<dbReference type="Pfam" id="PF00156">
    <property type="entry name" value="Pribosyltran"/>
    <property type="match status" value="1"/>
</dbReference>
<reference evidence="3" key="1">
    <citation type="submission" date="2020-05" db="EMBL/GenBank/DDBJ databases">
        <authorList>
            <person name="Chiriac C."/>
            <person name="Salcher M."/>
            <person name="Ghai R."/>
            <person name="Kavagutti S V."/>
        </authorList>
    </citation>
    <scope>NUCLEOTIDE SEQUENCE</scope>
</reference>
<dbReference type="PANTHER" id="PTHR47505">
    <property type="entry name" value="DNA UTILIZATION PROTEIN YHGH"/>
    <property type="match status" value="1"/>
</dbReference>
<dbReference type="InterPro" id="IPR051910">
    <property type="entry name" value="ComF/GntX_DNA_util-trans"/>
</dbReference>